<comment type="cofactor">
    <cofactor evidence="1">
        <name>Fe(2+)</name>
        <dbReference type="ChEBI" id="CHEBI:29033"/>
    </cofactor>
</comment>
<evidence type="ECO:0000313" key="6">
    <source>
        <dbReference type="Proteomes" id="UP000826012"/>
    </source>
</evidence>
<evidence type="ECO:0000256" key="1">
    <source>
        <dbReference type="ARBA" id="ARBA00001954"/>
    </source>
</evidence>
<organism evidence="5 6">
    <name type="scientific">Mycobacterium senriense</name>
    <dbReference type="NCBI Taxonomy" id="2775496"/>
    <lineage>
        <taxon>Bacteria</taxon>
        <taxon>Bacillati</taxon>
        <taxon>Actinomycetota</taxon>
        <taxon>Actinomycetes</taxon>
        <taxon>Mycobacteriales</taxon>
        <taxon>Mycobacteriaceae</taxon>
        <taxon>Mycobacterium</taxon>
        <taxon>Mycobacterium avium complex (MAC)</taxon>
    </lineage>
</organism>
<dbReference type="Gene3D" id="2.60.120.650">
    <property type="entry name" value="Cupin"/>
    <property type="match status" value="1"/>
</dbReference>
<reference evidence="5 6" key="1">
    <citation type="submission" date="2021-07" db="EMBL/GenBank/DDBJ databases">
        <title>Complete genome sequence of nontuberculous Mycobacterium sp. TY59.</title>
        <authorList>
            <person name="Fukushima K."/>
        </authorList>
    </citation>
    <scope>NUCLEOTIDE SEQUENCE [LARGE SCALE GENOMIC DNA]</scope>
    <source>
        <strain evidence="5 6">TY59</strain>
    </source>
</reference>
<accession>A0ABN6IIK1</accession>
<proteinExistence type="predicted"/>
<evidence type="ECO:0000313" key="5">
    <source>
        <dbReference type="EMBL" id="BCZ23055.1"/>
    </source>
</evidence>
<dbReference type="SUPFAM" id="SSF51197">
    <property type="entry name" value="Clavaminate synthase-like"/>
    <property type="match status" value="1"/>
</dbReference>
<dbReference type="PANTHER" id="PTHR13096:SF9">
    <property type="entry name" value="BIFUNCTIONAL LYSINE-SPECIFIC DEMETHYLASE AND HISTIDYL-HYDROXYLASE"/>
    <property type="match status" value="1"/>
</dbReference>
<dbReference type="PROSITE" id="PS51184">
    <property type="entry name" value="JMJC"/>
    <property type="match status" value="1"/>
</dbReference>
<dbReference type="InterPro" id="IPR003347">
    <property type="entry name" value="JmjC_dom"/>
</dbReference>
<name>A0ABN6IIK1_9MYCO</name>
<dbReference type="EMBL" id="AP024828">
    <property type="protein sequence ID" value="BCZ23055.1"/>
    <property type="molecule type" value="Genomic_DNA"/>
</dbReference>
<evidence type="ECO:0000259" key="4">
    <source>
        <dbReference type="PROSITE" id="PS51184"/>
    </source>
</evidence>
<protein>
    <recommendedName>
        <fullName evidence="4">JmjC domain-containing protein</fullName>
    </recommendedName>
</protein>
<keyword evidence="3" id="KW-0408">Iron</keyword>
<reference evidence="5 6" key="2">
    <citation type="submission" date="2021-07" db="EMBL/GenBank/DDBJ databases">
        <authorList>
            <person name="Matsumoto Y."/>
            <person name="Motooka D."/>
            <person name="Nakamura S."/>
        </authorList>
    </citation>
    <scope>NUCLEOTIDE SEQUENCE [LARGE SCALE GENOMIC DNA]</scope>
    <source>
        <strain evidence="5 6">TY59</strain>
    </source>
</reference>
<sequence length="400" mass="43861">MPTATSEPSLAWLLQPLAVETFVDQIWGITHYHVKRSCAGYFDSLLQASSAVEELLELFRRDPSTVHLLRGKHRKSGSDSYQLADGSLDLAGIRNDFADGYTIVMGGVERYVRTIASLAHSIEVELNFPIQINAYITPPATQGLVPHYDDHDVMILQIQGSKIWHLYDAPEVPPRELQPEKDKTVVIDNLPLLTDLRLEVGDALYLPRGKVHAAETNSEASAHLTVGFHPPTMLQLAIAALKSQRFHDDRLNAYPPPRYLDDPSVQASLGVLLRDAVKAVEDPSAIARGLDTLAGALVRRGRCPPIPPSASKAARIDGQTLVRKYQPLYSRVKAAADGVSLHFASLSVRAGADHKAAMQFISKSAEPFRICDLPGLSAHQQVELARSLIVIGFLVRLSDN</sequence>
<keyword evidence="6" id="KW-1185">Reference proteome</keyword>
<dbReference type="Pfam" id="PF08007">
    <property type="entry name" value="JmjC_2"/>
    <property type="match status" value="1"/>
</dbReference>
<dbReference type="PANTHER" id="PTHR13096">
    <property type="entry name" value="MINA53 MYC INDUCED NUCLEAR ANTIGEN"/>
    <property type="match status" value="1"/>
</dbReference>
<dbReference type="InterPro" id="IPR039994">
    <property type="entry name" value="NO66-like"/>
</dbReference>
<evidence type="ECO:0000256" key="3">
    <source>
        <dbReference type="ARBA" id="ARBA00023004"/>
    </source>
</evidence>
<keyword evidence="2" id="KW-0479">Metal-binding</keyword>
<dbReference type="RefSeq" id="WP_221041761.1">
    <property type="nucleotide sequence ID" value="NZ_AP024828.1"/>
</dbReference>
<evidence type="ECO:0000256" key="2">
    <source>
        <dbReference type="ARBA" id="ARBA00022723"/>
    </source>
</evidence>
<dbReference type="Proteomes" id="UP000826012">
    <property type="component" value="Chromosome"/>
</dbReference>
<gene>
    <name evidence="5" type="ORF">MTY59_29100</name>
</gene>
<feature type="domain" description="JmjC" evidence="4">
    <location>
        <begin position="104"/>
        <end position="245"/>
    </location>
</feature>